<name>A0ABD3ER25_9STRA</name>
<comment type="caution">
    <text evidence="2">The sequence shown here is derived from an EMBL/GenBank/DDBJ whole genome shotgun (WGS) entry which is preliminary data.</text>
</comment>
<proteinExistence type="predicted"/>
<feature type="domain" description="Tc1-like transposase DDE" evidence="1">
    <location>
        <begin position="28"/>
        <end position="166"/>
    </location>
</feature>
<dbReference type="Gene3D" id="3.30.420.10">
    <property type="entry name" value="Ribonuclease H-like superfamily/Ribonuclease H"/>
    <property type="match status" value="1"/>
</dbReference>
<dbReference type="EMBL" id="JBIMZQ010000077">
    <property type="protein sequence ID" value="KAL3656639.1"/>
    <property type="molecule type" value="Genomic_DNA"/>
</dbReference>
<evidence type="ECO:0000313" key="3">
    <source>
        <dbReference type="Proteomes" id="UP001632037"/>
    </source>
</evidence>
<accession>A0ABD3ER25</accession>
<reference evidence="2 3" key="1">
    <citation type="submission" date="2024-09" db="EMBL/GenBank/DDBJ databases">
        <title>Genome sequencing and assembly of Phytophthora oleae, isolate VK10A, causative agent of rot of olive drupes.</title>
        <authorList>
            <person name="Conti Taguali S."/>
            <person name="Riolo M."/>
            <person name="La Spada F."/>
            <person name="Cacciola S.O."/>
            <person name="Dionisio G."/>
        </authorList>
    </citation>
    <scope>NUCLEOTIDE SEQUENCE [LARGE SCALE GENOMIC DNA]</scope>
    <source>
        <strain evidence="2 3">VK10A</strain>
    </source>
</reference>
<protein>
    <recommendedName>
        <fullName evidence="1">Tc1-like transposase DDE domain-containing protein</fullName>
    </recommendedName>
</protein>
<evidence type="ECO:0000313" key="2">
    <source>
        <dbReference type="EMBL" id="KAL3656639.1"/>
    </source>
</evidence>
<dbReference type="InterPro" id="IPR038717">
    <property type="entry name" value="Tc1-like_DDE_dom"/>
</dbReference>
<keyword evidence="3" id="KW-1185">Reference proteome</keyword>
<dbReference type="Pfam" id="PF13358">
    <property type="entry name" value="DDE_3"/>
    <property type="match status" value="1"/>
</dbReference>
<dbReference type="InterPro" id="IPR052338">
    <property type="entry name" value="Transposase_5"/>
</dbReference>
<evidence type="ECO:0000259" key="1">
    <source>
        <dbReference type="Pfam" id="PF13358"/>
    </source>
</evidence>
<sequence length="217" mass="24936">MLVTQGSPPCICCVPLNSSQKKVVWPFIIFSDENKFNLDGLDGYKHYWRDLRRPLRRDKTRQKGRGSLMVWEAFGYKGKSELAVLEGRQNSGHYIYTVSEHLLPFDYKNYGTDLVFMQDNASIHASYETTSFFEDIGMQLLDWPARSPDLNPIENVWAILARKVYSHDKQYNFIPDLTAAIMEVWESVTMAELHVLMDSMPARCFKVACAGGDTISY</sequence>
<dbReference type="Proteomes" id="UP001632037">
    <property type="component" value="Unassembled WGS sequence"/>
</dbReference>
<gene>
    <name evidence="2" type="ORF">V7S43_019105</name>
</gene>
<dbReference type="InterPro" id="IPR036397">
    <property type="entry name" value="RNaseH_sf"/>
</dbReference>
<organism evidence="2 3">
    <name type="scientific">Phytophthora oleae</name>
    <dbReference type="NCBI Taxonomy" id="2107226"/>
    <lineage>
        <taxon>Eukaryota</taxon>
        <taxon>Sar</taxon>
        <taxon>Stramenopiles</taxon>
        <taxon>Oomycota</taxon>
        <taxon>Peronosporomycetes</taxon>
        <taxon>Peronosporales</taxon>
        <taxon>Peronosporaceae</taxon>
        <taxon>Phytophthora</taxon>
    </lineage>
</organism>
<dbReference type="PANTHER" id="PTHR23022:SF129">
    <property type="entry name" value="TRANSPOSABLE ELEMENT TC3 TRANSPOSASE"/>
    <property type="match status" value="1"/>
</dbReference>
<dbReference type="PANTHER" id="PTHR23022">
    <property type="entry name" value="TRANSPOSABLE ELEMENT-RELATED"/>
    <property type="match status" value="1"/>
</dbReference>
<dbReference type="AlphaFoldDB" id="A0ABD3ER25"/>